<keyword evidence="11" id="KW-1185">Reference proteome</keyword>
<evidence type="ECO:0000256" key="5">
    <source>
        <dbReference type="ARBA" id="ARBA00022833"/>
    </source>
</evidence>
<evidence type="ECO:0000256" key="3">
    <source>
        <dbReference type="ARBA" id="ARBA00022737"/>
    </source>
</evidence>
<sequence length="198" mass="22004">MKPPSARSVASAQFSARKASNSVNSRFLRSTRTASMSRAVTARRTRSPARCPAAGNRSDTGPRSIRINGHILRHKMNHIKSVHLSREEGAARFTCDICGKGLIDKSKLARHRKIHIDPADAPHLCTLCGKRFRLNEYLNIHMRSHDPDRQEKYPQYMRKKKSKDAGVRMGVAGAKIGRPVVVKKVGTTTGDQNLGKLD</sequence>
<dbReference type="InterPro" id="IPR036236">
    <property type="entry name" value="Znf_C2H2_sf"/>
</dbReference>
<feature type="region of interest" description="Disordered" evidence="8">
    <location>
        <begin position="1"/>
        <end position="63"/>
    </location>
</feature>
<dbReference type="EMBL" id="LNIX01000016">
    <property type="protein sequence ID" value="OXA46254.1"/>
    <property type="molecule type" value="Genomic_DNA"/>
</dbReference>
<feature type="domain" description="C2H2-type" evidence="9">
    <location>
        <begin position="123"/>
        <end position="150"/>
    </location>
</feature>
<feature type="domain" description="C2H2-type" evidence="9">
    <location>
        <begin position="93"/>
        <end position="120"/>
    </location>
</feature>
<keyword evidence="3" id="KW-0677">Repeat</keyword>
<evidence type="ECO:0000256" key="4">
    <source>
        <dbReference type="ARBA" id="ARBA00022771"/>
    </source>
</evidence>
<dbReference type="Pfam" id="PF00096">
    <property type="entry name" value="zf-C2H2"/>
    <property type="match status" value="2"/>
</dbReference>
<comment type="subcellular location">
    <subcellularLocation>
        <location evidence="1">Nucleus</location>
    </subcellularLocation>
</comment>
<organism evidence="10 11">
    <name type="scientific">Folsomia candida</name>
    <name type="common">Springtail</name>
    <dbReference type="NCBI Taxonomy" id="158441"/>
    <lineage>
        <taxon>Eukaryota</taxon>
        <taxon>Metazoa</taxon>
        <taxon>Ecdysozoa</taxon>
        <taxon>Arthropoda</taxon>
        <taxon>Hexapoda</taxon>
        <taxon>Collembola</taxon>
        <taxon>Entomobryomorpha</taxon>
        <taxon>Isotomoidea</taxon>
        <taxon>Isotomidae</taxon>
        <taxon>Proisotominae</taxon>
        <taxon>Folsomia</taxon>
    </lineage>
</organism>
<gene>
    <name evidence="10" type="ORF">Fcan01_19329</name>
</gene>
<protein>
    <submittedName>
        <fullName evidence="10">Fez family zinc finger protein 2</fullName>
    </submittedName>
</protein>
<evidence type="ECO:0000259" key="9">
    <source>
        <dbReference type="PROSITE" id="PS50157"/>
    </source>
</evidence>
<dbReference type="FunFam" id="3.30.160.60:FF:000446">
    <property type="entry name" value="Zinc finger protein"/>
    <property type="match status" value="1"/>
</dbReference>
<dbReference type="Gene3D" id="3.30.160.60">
    <property type="entry name" value="Classic Zinc Finger"/>
    <property type="match status" value="2"/>
</dbReference>
<comment type="caution">
    <text evidence="10">The sequence shown here is derived from an EMBL/GenBank/DDBJ whole genome shotgun (WGS) entry which is preliminary data.</text>
</comment>
<name>A0A226DN27_FOLCA</name>
<dbReference type="PROSITE" id="PS50157">
    <property type="entry name" value="ZINC_FINGER_C2H2_2"/>
    <property type="match status" value="2"/>
</dbReference>
<dbReference type="GO" id="GO:0005634">
    <property type="term" value="C:nucleus"/>
    <property type="evidence" value="ECO:0007669"/>
    <property type="project" value="UniProtKB-SubCell"/>
</dbReference>
<dbReference type="GO" id="GO:0008270">
    <property type="term" value="F:zinc ion binding"/>
    <property type="evidence" value="ECO:0007669"/>
    <property type="project" value="UniProtKB-KW"/>
</dbReference>
<evidence type="ECO:0000256" key="6">
    <source>
        <dbReference type="ARBA" id="ARBA00023242"/>
    </source>
</evidence>
<evidence type="ECO:0000313" key="11">
    <source>
        <dbReference type="Proteomes" id="UP000198287"/>
    </source>
</evidence>
<dbReference type="Proteomes" id="UP000198287">
    <property type="component" value="Unassembled WGS sequence"/>
</dbReference>
<dbReference type="FunFam" id="3.30.160.60:FF:000100">
    <property type="entry name" value="Zinc finger 45-like"/>
    <property type="match status" value="1"/>
</dbReference>
<evidence type="ECO:0000256" key="7">
    <source>
        <dbReference type="PROSITE-ProRule" id="PRU00042"/>
    </source>
</evidence>
<dbReference type="SMART" id="SM00355">
    <property type="entry name" value="ZnF_C2H2"/>
    <property type="match status" value="2"/>
</dbReference>
<keyword evidence="4 7" id="KW-0863">Zinc-finger</keyword>
<evidence type="ECO:0000256" key="2">
    <source>
        <dbReference type="ARBA" id="ARBA00022723"/>
    </source>
</evidence>
<dbReference type="AlphaFoldDB" id="A0A226DN27"/>
<dbReference type="PANTHER" id="PTHR24394">
    <property type="entry name" value="ZINC FINGER PROTEIN"/>
    <property type="match status" value="1"/>
</dbReference>
<dbReference type="OMA" id="EMTSFAM"/>
<dbReference type="GO" id="GO:0000981">
    <property type="term" value="F:DNA-binding transcription factor activity, RNA polymerase II-specific"/>
    <property type="evidence" value="ECO:0007669"/>
    <property type="project" value="TreeGrafter"/>
</dbReference>
<dbReference type="InterPro" id="IPR013087">
    <property type="entry name" value="Znf_C2H2_type"/>
</dbReference>
<accession>A0A226DN27</accession>
<evidence type="ECO:0000256" key="1">
    <source>
        <dbReference type="ARBA" id="ARBA00004123"/>
    </source>
</evidence>
<proteinExistence type="predicted"/>
<evidence type="ECO:0000256" key="8">
    <source>
        <dbReference type="SAM" id="MobiDB-lite"/>
    </source>
</evidence>
<reference evidence="10 11" key="1">
    <citation type="submission" date="2015-12" db="EMBL/GenBank/DDBJ databases">
        <title>The genome of Folsomia candida.</title>
        <authorList>
            <person name="Faddeeva A."/>
            <person name="Derks M.F."/>
            <person name="Anvar Y."/>
            <person name="Smit S."/>
            <person name="Van Straalen N."/>
            <person name="Roelofs D."/>
        </authorList>
    </citation>
    <scope>NUCLEOTIDE SEQUENCE [LARGE SCALE GENOMIC DNA]</scope>
    <source>
        <strain evidence="10 11">VU population</strain>
        <tissue evidence="10">Whole body</tissue>
    </source>
</reference>
<dbReference type="PANTHER" id="PTHR24394:SF29">
    <property type="entry name" value="MYONEURIN"/>
    <property type="match status" value="1"/>
</dbReference>
<keyword evidence="6" id="KW-0539">Nucleus</keyword>
<dbReference type="OrthoDB" id="6077919at2759"/>
<keyword evidence="2" id="KW-0479">Metal-binding</keyword>
<dbReference type="PROSITE" id="PS00028">
    <property type="entry name" value="ZINC_FINGER_C2H2_1"/>
    <property type="match status" value="2"/>
</dbReference>
<feature type="compositionally biased region" description="Polar residues" evidence="8">
    <location>
        <begin position="8"/>
        <end position="38"/>
    </location>
</feature>
<keyword evidence="5" id="KW-0862">Zinc</keyword>
<evidence type="ECO:0000313" key="10">
    <source>
        <dbReference type="EMBL" id="OXA46254.1"/>
    </source>
</evidence>
<dbReference type="SUPFAM" id="SSF57667">
    <property type="entry name" value="beta-beta-alpha zinc fingers"/>
    <property type="match status" value="1"/>
</dbReference>